<dbReference type="AlphaFoldDB" id="A0A392UA86"/>
<sequence length="37" mass="4592">MRSREKQEQERRVLGQREKRRARERGRREGLENSLNP</sequence>
<reference evidence="2 3" key="1">
    <citation type="journal article" date="2018" name="Front. Plant Sci.">
        <title>Red Clover (Trifolium pratense) and Zigzag Clover (T. medium) - A Picture of Genomic Similarities and Differences.</title>
        <authorList>
            <person name="Dluhosova J."/>
            <person name="Istvanek J."/>
            <person name="Nedelnik J."/>
            <person name="Repkova J."/>
        </authorList>
    </citation>
    <scope>NUCLEOTIDE SEQUENCE [LARGE SCALE GENOMIC DNA]</scope>
    <source>
        <strain evidence="3">cv. 10/8</strain>
        <tissue evidence="2">Leaf</tissue>
    </source>
</reference>
<evidence type="ECO:0000313" key="2">
    <source>
        <dbReference type="EMBL" id="MCI69948.1"/>
    </source>
</evidence>
<proteinExistence type="predicted"/>
<organism evidence="2 3">
    <name type="scientific">Trifolium medium</name>
    <dbReference type="NCBI Taxonomy" id="97028"/>
    <lineage>
        <taxon>Eukaryota</taxon>
        <taxon>Viridiplantae</taxon>
        <taxon>Streptophyta</taxon>
        <taxon>Embryophyta</taxon>
        <taxon>Tracheophyta</taxon>
        <taxon>Spermatophyta</taxon>
        <taxon>Magnoliopsida</taxon>
        <taxon>eudicotyledons</taxon>
        <taxon>Gunneridae</taxon>
        <taxon>Pentapetalae</taxon>
        <taxon>rosids</taxon>
        <taxon>fabids</taxon>
        <taxon>Fabales</taxon>
        <taxon>Fabaceae</taxon>
        <taxon>Papilionoideae</taxon>
        <taxon>50 kb inversion clade</taxon>
        <taxon>NPAAA clade</taxon>
        <taxon>Hologalegina</taxon>
        <taxon>IRL clade</taxon>
        <taxon>Trifolieae</taxon>
        <taxon>Trifolium</taxon>
    </lineage>
</organism>
<evidence type="ECO:0000313" key="3">
    <source>
        <dbReference type="Proteomes" id="UP000265520"/>
    </source>
</evidence>
<dbReference type="EMBL" id="LXQA010765797">
    <property type="protein sequence ID" value="MCI69948.1"/>
    <property type="molecule type" value="Genomic_DNA"/>
</dbReference>
<protein>
    <submittedName>
        <fullName evidence="2">Uncharacterized protein</fullName>
    </submittedName>
</protein>
<comment type="caution">
    <text evidence="2">The sequence shown here is derived from an EMBL/GenBank/DDBJ whole genome shotgun (WGS) entry which is preliminary data.</text>
</comment>
<evidence type="ECO:0000256" key="1">
    <source>
        <dbReference type="SAM" id="MobiDB-lite"/>
    </source>
</evidence>
<feature type="compositionally biased region" description="Basic and acidic residues" evidence="1">
    <location>
        <begin position="1"/>
        <end position="17"/>
    </location>
</feature>
<feature type="non-terminal residue" evidence="2">
    <location>
        <position position="37"/>
    </location>
</feature>
<name>A0A392UA86_9FABA</name>
<keyword evidence="3" id="KW-1185">Reference proteome</keyword>
<feature type="region of interest" description="Disordered" evidence="1">
    <location>
        <begin position="1"/>
        <end position="37"/>
    </location>
</feature>
<dbReference type="Proteomes" id="UP000265520">
    <property type="component" value="Unassembled WGS sequence"/>
</dbReference>
<accession>A0A392UA86</accession>